<evidence type="ECO:0000313" key="3">
    <source>
        <dbReference type="Proteomes" id="UP000178574"/>
    </source>
</evidence>
<evidence type="ECO:0000256" key="1">
    <source>
        <dbReference type="SAM" id="SignalP"/>
    </source>
</evidence>
<dbReference type="AlphaFoldDB" id="A0A1G2KB69"/>
<name>A0A1G2KB69_9BACT</name>
<proteinExistence type="predicted"/>
<comment type="caution">
    <text evidence="2">The sequence shown here is derived from an EMBL/GenBank/DDBJ whole genome shotgun (WGS) entry which is preliminary data.</text>
</comment>
<feature type="signal peptide" evidence="1">
    <location>
        <begin position="1"/>
        <end position="28"/>
    </location>
</feature>
<evidence type="ECO:0000313" key="2">
    <source>
        <dbReference type="EMBL" id="OGZ96682.1"/>
    </source>
</evidence>
<dbReference type="Proteomes" id="UP000178574">
    <property type="component" value="Unassembled WGS sequence"/>
</dbReference>
<feature type="chain" id="PRO_5009583388" evidence="1">
    <location>
        <begin position="29"/>
        <end position="132"/>
    </location>
</feature>
<organism evidence="2 3">
    <name type="scientific">Candidatus Sungbacteria bacterium RIFCSPHIGHO2_01_FULL_50_25</name>
    <dbReference type="NCBI Taxonomy" id="1802265"/>
    <lineage>
        <taxon>Bacteria</taxon>
        <taxon>Candidatus Sungiibacteriota</taxon>
    </lineage>
</organism>
<keyword evidence="1" id="KW-0732">Signal</keyword>
<sequence length="132" mass="15161">MRCFRRFILASFVLVAFGAFFQFFSAFASDADEILVEEYKNMLSRQKELIDTRQRILLLDQGLAMPKVLDDDARKRQQLLDSLLKYIVTYERVCARYNTDMEAFGKRFGSQVNSSGAIGLDPCLPLSVSRSR</sequence>
<dbReference type="EMBL" id="MHQD01000007">
    <property type="protein sequence ID" value="OGZ96682.1"/>
    <property type="molecule type" value="Genomic_DNA"/>
</dbReference>
<protein>
    <submittedName>
        <fullName evidence="2">Uncharacterized protein</fullName>
    </submittedName>
</protein>
<accession>A0A1G2KB69</accession>
<gene>
    <name evidence="2" type="ORF">A2847_01560</name>
</gene>
<reference evidence="2 3" key="1">
    <citation type="journal article" date="2016" name="Nat. Commun.">
        <title>Thousands of microbial genomes shed light on interconnected biogeochemical processes in an aquifer system.</title>
        <authorList>
            <person name="Anantharaman K."/>
            <person name="Brown C.T."/>
            <person name="Hug L.A."/>
            <person name="Sharon I."/>
            <person name="Castelle C.J."/>
            <person name="Probst A.J."/>
            <person name="Thomas B.C."/>
            <person name="Singh A."/>
            <person name="Wilkins M.J."/>
            <person name="Karaoz U."/>
            <person name="Brodie E.L."/>
            <person name="Williams K.H."/>
            <person name="Hubbard S.S."/>
            <person name="Banfield J.F."/>
        </authorList>
    </citation>
    <scope>NUCLEOTIDE SEQUENCE [LARGE SCALE GENOMIC DNA]</scope>
</reference>